<feature type="non-terminal residue" evidence="1">
    <location>
        <position position="104"/>
    </location>
</feature>
<evidence type="ECO:0000313" key="1">
    <source>
        <dbReference type="EMBL" id="KAK3371525.1"/>
    </source>
</evidence>
<dbReference type="EMBL" id="JAULSN010000005">
    <property type="protein sequence ID" value="KAK3371525.1"/>
    <property type="molecule type" value="Genomic_DNA"/>
</dbReference>
<name>A0AAE0K8U0_9PEZI</name>
<dbReference type="AlphaFoldDB" id="A0AAE0K8U0"/>
<reference evidence="1" key="1">
    <citation type="journal article" date="2023" name="Mol. Phylogenet. Evol.">
        <title>Genome-scale phylogeny and comparative genomics of the fungal order Sordariales.</title>
        <authorList>
            <person name="Hensen N."/>
            <person name="Bonometti L."/>
            <person name="Westerberg I."/>
            <person name="Brannstrom I.O."/>
            <person name="Guillou S."/>
            <person name="Cros-Aarteil S."/>
            <person name="Calhoun S."/>
            <person name="Haridas S."/>
            <person name="Kuo A."/>
            <person name="Mondo S."/>
            <person name="Pangilinan J."/>
            <person name="Riley R."/>
            <person name="LaButti K."/>
            <person name="Andreopoulos B."/>
            <person name="Lipzen A."/>
            <person name="Chen C."/>
            <person name="Yan M."/>
            <person name="Daum C."/>
            <person name="Ng V."/>
            <person name="Clum A."/>
            <person name="Steindorff A."/>
            <person name="Ohm R.A."/>
            <person name="Martin F."/>
            <person name="Silar P."/>
            <person name="Natvig D.O."/>
            <person name="Lalanne C."/>
            <person name="Gautier V."/>
            <person name="Ament-Velasquez S.L."/>
            <person name="Kruys A."/>
            <person name="Hutchinson M.I."/>
            <person name="Powell A.J."/>
            <person name="Barry K."/>
            <person name="Miller A.N."/>
            <person name="Grigoriev I.V."/>
            <person name="Debuchy R."/>
            <person name="Gladieux P."/>
            <person name="Hiltunen Thoren M."/>
            <person name="Johannesson H."/>
        </authorList>
    </citation>
    <scope>NUCLEOTIDE SEQUENCE</scope>
    <source>
        <strain evidence="1">CBS 958.72</strain>
    </source>
</reference>
<dbReference type="Proteomes" id="UP001287356">
    <property type="component" value="Unassembled WGS sequence"/>
</dbReference>
<organism evidence="1 2">
    <name type="scientific">Lasiosphaeria ovina</name>
    <dbReference type="NCBI Taxonomy" id="92902"/>
    <lineage>
        <taxon>Eukaryota</taxon>
        <taxon>Fungi</taxon>
        <taxon>Dikarya</taxon>
        <taxon>Ascomycota</taxon>
        <taxon>Pezizomycotina</taxon>
        <taxon>Sordariomycetes</taxon>
        <taxon>Sordariomycetidae</taxon>
        <taxon>Sordariales</taxon>
        <taxon>Lasiosphaeriaceae</taxon>
        <taxon>Lasiosphaeria</taxon>
    </lineage>
</organism>
<gene>
    <name evidence="1" type="ORF">B0T24DRAFT_629343</name>
</gene>
<evidence type="ECO:0000313" key="2">
    <source>
        <dbReference type="Proteomes" id="UP001287356"/>
    </source>
</evidence>
<protein>
    <submittedName>
        <fullName evidence="1">Uncharacterized protein</fullName>
    </submittedName>
</protein>
<accession>A0AAE0K8U0</accession>
<sequence>MHTHRRRTLIVCLSVCLSVSLSEFISLLLLNRQPAAEDESRLSLARILPETFFSFPYGQLRITLRTKQACAAACCCWAQHARGGYSALPNHHHRPRPPCHLLPY</sequence>
<comment type="caution">
    <text evidence="1">The sequence shown here is derived from an EMBL/GenBank/DDBJ whole genome shotgun (WGS) entry which is preliminary data.</text>
</comment>
<proteinExistence type="predicted"/>
<keyword evidence="2" id="KW-1185">Reference proteome</keyword>
<reference evidence="1" key="2">
    <citation type="submission" date="2023-06" db="EMBL/GenBank/DDBJ databases">
        <authorList>
            <consortium name="Lawrence Berkeley National Laboratory"/>
            <person name="Haridas S."/>
            <person name="Hensen N."/>
            <person name="Bonometti L."/>
            <person name="Westerberg I."/>
            <person name="Brannstrom I.O."/>
            <person name="Guillou S."/>
            <person name="Cros-Aarteil S."/>
            <person name="Calhoun S."/>
            <person name="Kuo A."/>
            <person name="Mondo S."/>
            <person name="Pangilinan J."/>
            <person name="Riley R."/>
            <person name="Labutti K."/>
            <person name="Andreopoulos B."/>
            <person name="Lipzen A."/>
            <person name="Chen C."/>
            <person name="Yanf M."/>
            <person name="Daum C."/>
            <person name="Ng V."/>
            <person name="Clum A."/>
            <person name="Steindorff A."/>
            <person name="Ohm R."/>
            <person name="Martin F."/>
            <person name="Silar P."/>
            <person name="Natvig D."/>
            <person name="Lalanne C."/>
            <person name="Gautier V."/>
            <person name="Ament-Velasquez S.L."/>
            <person name="Kruys A."/>
            <person name="Hutchinson M.I."/>
            <person name="Powell A.J."/>
            <person name="Barry K."/>
            <person name="Miller A.N."/>
            <person name="Grigoriev I.V."/>
            <person name="Debuchy R."/>
            <person name="Gladieux P."/>
            <person name="Thoren M.H."/>
            <person name="Johannesson H."/>
        </authorList>
    </citation>
    <scope>NUCLEOTIDE SEQUENCE</scope>
    <source>
        <strain evidence="1">CBS 958.72</strain>
    </source>
</reference>